<organism evidence="2">
    <name type="scientific">Theileria annulata</name>
    <dbReference type="NCBI Taxonomy" id="5874"/>
    <lineage>
        <taxon>Eukaryota</taxon>
        <taxon>Sar</taxon>
        <taxon>Alveolata</taxon>
        <taxon>Apicomplexa</taxon>
        <taxon>Aconoidasida</taxon>
        <taxon>Piroplasmida</taxon>
        <taxon>Theileriidae</taxon>
        <taxon>Theileria</taxon>
    </lineage>
</organism>
<accession>A0A3B0NDZ4</accession>
<keyword evidence="1" id="KW-1133">Transmembrane helix</keyword>
<dbReference type="EMBL" id="UIVT01000003">
    <property type="protein sequence ID" value="SVP93523.1"/>
    <property type="molecule type" value="Genomic_DNA"/>
</dbReference>
<evidence type="ECO:0000313" key="3">
    <source>
        <dbReference type="EMBL" id="SVP93523.1"/>
    </source>
</evidence>
<dbReference type="AlphaFoldDB" id="A0A3B0NDZ4"/>
<gene>
    <name evidence="3" type="ORF">TAT_000251600</name>
    <name evidence="2" type="ORF">TAV_000251600</name>
</gene>
<proteinExistence type="predicted"/>
<keyword evidence="1" id="KW-0812">Transmembrane</keyword>
<reference evidence="2" key="1">
    <citation type="submission" date="2018-07" db="EMBL/GenBank/DDBJ databases">
        <authorList>
            <person name="Quirk P.G."/>
            <person name="Krulwich T.A."/>
        </authorList>
    </citation>
    <scope>NUCLEOTIDE SEQUENCE</scope>
    <source>
        <strain evidence="2">Anand</strain>
    </source>
</reference>
<evidence type="ECO:0000256" key="1">
    <source>
        <dbReference type="SAM" id="Phobius"/>
    </source>
</evidence>
<protein>
    <submittedName>
        <fullName evidence="2">Uncharacterized protein</fullName>
    </submittedName>
</protein>
<keyword evidence="1" id="KW-0472">Membrane</keyword>
<sequence>MERFKLIELFKFLIKIGNLFFINKFAYKRSKWICVLMNIVILFYFLVSRFIQLQLVPISLSFILNGYLASYNGMICSNYSELFKRLGSEFNVQYDRPKHWKVSELRELVNEVYSLYSALYLSVNVYNLKMGPELSNLYNSLRKLLILLSNELVRPKGIDLDNLVHIDIYNDFNNAKDPNAKDVSVEKLTRELPTEIYINFLSLIHSENSKLVNDQHVMQVLIEFPDLTFFEQIVSHSNNLFNICNVLSLEGMREHSRGFISHFLSPPNYAFGNLTFLRSLLIYKFKAVHNRIVSNKLTGEVIDTLFIPHNNFLNSLQREKIDSKLIPRSSNTNIISLLFGSDIYCKVMDGYRGVKNVLVYAGPNAACYEFHAFQSEIPTLVEAGNSIILFNYTSVANSIGLPKITNITRNNSFLINHILNHYNISDGNGNNNNVGSDINTNLATLSDSVEDGMKINYYGFSLGGFFTLKMCKGSEMRFMVFNKTFGDLRNLSMSMVGKFVGPLLPLFNLSSNTIDEFYRLKTNKIITFDINDEIIPIKCSLPNELIKRLLLPGINKLTKSFIDYKFKTLQIINNSINSTNPHNSSSPSNSNNSINSDNANISENVMERLMCTKNILNVLMYHINSIGESLLNLLESGSENNLKDEISSTNEFFTKLLVYGSIPNNCVSGYANILKRKKFEPYSLCNLYNILSHLQLNTNYFSTYSKLSESNTMRYNMTESQEQYNSREYDRKDSDKRESRLIKVPVKVAVYFSVLLEGNTIVISKDNDYYLDYSSVTENTCEVSHVYKFLKNDLKNFGIPKIHLTPIKLLAYFRLYSIVNVFYTMNKVKNILDQFEEVEDINSLYELVKIFLYNFVQLLIEEPFGELTTVEETAGSVSYEFQLNKLRNEYQKFGVVIPEFVGHNEQNPHTLSLIKDLIKNL</sequence>
<feature type="transmembrane region" description="Helical" evidence="1">
    <location>
        <begin position="32"/>
        <end position="51"/>
    </location>
</feature>
<dbReference type="VEuPathDB" id="PiroplasmaDB:TA04225"/>
<evidence type="ECO:0000313" key="2">
    <source>
        <dbReference type="EMBL" id="SVP92718.1"/>
    </source>
</evidence>
<name>A0A3B0NDZ4_THEAN</name>
<dbReference type="EMBL" id="UIVS01000003">
    <property type="protein sequence ID" value="SVP92718.1"/>
    <property type="molecule type" value="Genomic_DNA"/>
</dbReference>